<dbReference type="InterPro" id="IPR011088">
    <property type="entry name" value="Phage_phiNM3_A0EWY4"/>
</dbReference>
<keyword evidence="1" id="KW-1133">Transmembrane helix</keyword>
<dbReference type="KEGG" id="rhp:LPB142_03535"/>
<keyword evidence="1" id="KW-0472">Membrane</keyword>
<gene>
    <name evidence="2" type="ORF">LPB142_03535</name>
</gene>
<accession>A0A1D9M9T9</accession>
<evidence type="ECO:0000256" key="1">
    <source>
        <dbReference type="SAM" id="Phobius"/>
    </source>
</evidence>
<organism evidence="2 3">
    <name type="scientific">Rhodobacter xanthinilyticus</name>
    <dbReference type="NCBI Taxonomy" id="1850250"/>
    <lineage>
        <taxon>Bacteria</taxon>
        <taxon>Pseudomonadati</taxon>
        <taxon>Pseudomonadota</taxon>
        <taxon>Alphaproteobacteria</taxon>
        <taxon>Rhodobacterales</taxon>
        <taxon>Rhodobacter group</taxon>
        <taxon>Rhodobacter</taxon>
    </lineage>
</organism>
<sequence length="219" mass="25307">MRYMKWTFWALVALIIGGFLHYTLPQHDIVRVVNTYQERQDLGDWTSIFWSTPDDQSGTLTNRDVQFISTIRTNGKPMVYRNEDTGWHWPPYFKFDTASLLAEAEDLKSSPENPKWAVITHYGWRNELLSIFPNAVSIKAVAGPDVRIIPWVNIVILTVMVLILLTIRAMWLQFKERSIDPVLEDVEEAWDDVEEAADAAGSRAKGVLGRLRDWMLGRR</sequence>
<keyword evidence="3" id="KW-1185">Reference proteome</keyword>
<evidence type="ECO:0008006" key="4">
    <source>
        <dbReference type="Google" id="ProtNLM"/>
    </source>
</evidence>
<dbReference type="STRING" id="1850250.LPB142_03535"/>
<reference evidence="2 3" key="1">
    <citation type="submission" date="2016-10" db="EMBL/GenBank/DDBJ databases">
        <title>Rhodobacter sp. LPB0142, isolated from sea water.</title>
        <authorList>
            <person name="Kim E."/>
            <person name="Yi H."/>
        </authorList>
    </citation>
    <scope>NUCLEOTIDE SEQUENCE [LARGE SCALE GENOMIC DNA]</scope>
    <source>
        <strain evidence="2 3">LPB0142</strain>
    </source>
</reference>
<name>A0A1D9M9T9_9RHOB</name>
<dbReference type="EMBL" id="CP017781">
    <property type="protein sequence ID" value="AOZ68499.1"/>
    <property type="molecule type" value="Genomic_DNA"/>
</dbReference>
<evidence type="ECO:0000313" key="2">
    <source>
        <dbReference type="EMBL" id="AOZ68499.1"/>
    </source>
</evidence>
<feature type="transmembrane region" description="Helical" evidence="1">
    <location>
        <begin position="148"/>
        <end position="167"/>
    </location>
</feature>
<dbReference type="RefSeq" id="WP_071165533.1">
    <property type="nucleotide sequence ID" value="NZ_CP017781.1"/>
</dbReference>
<keyword evidence="1" id="KW-0812">Transmembrane</keyword>
<proteinExistence type="predicted"/>
<dbReference type="AlphaFoldDB" id="A0A1D9M9T9"/>
<evidence type="ECO:0000313" key="3">
    <source>
        <dbReference type="Proteomes" id="UP000176562"/>
    </source>
</evidence>
<protein>
    <recommendedName>
        <fullName evidence="4">DUF1523 domain-containing protein</fullName>
    </recommendedName>
</protein>
<dbReference type="Pfam" id="PF07509">
    <property type="entry name" value="DUF1523"/>
    <property type="match status" value="1"/>
</dbReference>
<dbReference type="Proteomes" id="UP000176562">
    <property type="component" value="Chromosome"/>
</dbReference>